<keyword evidence="2" id="KW-1185">Reference proteome</keyword>
<evidence type="ECO:0000313" key="2">
    <source>
        <dbReference type="Proteomes" id="UP000075883"/>
    </source>
</evidence>
<dbReference type="EnsemblMetazoa" id="ACUA010323-RA">
    <property type="protein sequence ID" value="ACUA010323-PA"/>
    <property type="gene ID" value="ACUA010323"/>
</dbReference>
<dbReference type="VEuPathDB" id="VectorBase:ACUA010323"/>
<name>A0A182M5Z6_9DIPT</name>
<organism evidence="1 2">
    <name type="scientific">Anopheles culicifacies</name>
    <dbReference type="NCBI Taxonomy" id="139723"/>
    <lineage>
        <taxon>Eukaryota</taxon>
        <taxon>Metazoa</taxon>
        <taxon>Ecdysozoa</taxon>
        <taxon>Arthropoda</taxon>
        <taxon>Hexapoda</taxon>
        <taxon>Insecta</taxon>
        <taxon>Pterygota</taxon>
        <taxon>Neoptera</taxon>
        <taxon>Endopterygota</taxon>
        <taxon>Diptera</taxon>
        <taxon>Nematocera</taxon>
        <taxon>Culicoidea</taxon>
        <taxon>Culicidae</taxon>
        <taxon>Anophelinae</taxon>
        <taxon>Anopheles</taxon>
        <taxon>culicifacies species complex</taxon>
    </lineage>
</organism>
<dbReference type="EMBL" id="AXCM01003470">
    <property type="status" value="NOT_ANNOTATED_CDS"/>
    <property type="molecule type" value="Genomic_DNA"/>
</dbReference>
<dbReference type="AlphaFoldDB" id="A0A182M5Z6"/>
<sequence length="155" mass="17422">MALALNTPIVPVVPVLPSTLIASPPPNTPWFGAAIVVVSMLNVPIGGNTFDGFMDCRGAGGWYLVLFPRHLRVMLGQKGSWYWKVNFSLPDKLPFRKPLAMNPMVPLHDSIRTTDARTGTGPFQRLLWLQESSMRIEKFDYDCSRIVLIGCTRYW</sequence>
<protein>
    <submittedName>
        <fullName evidence="1">Uncharacterized protein</fullName>
    </submittedName>
</protein>
<reference evidence="1" key="2">
    <citation type="submission" date="2020-05" db="UniProtKB">
        <authorList>
            <consortium name="EnsemblMetazoa"/>
        </authorList>
    </citation>
    <scope>IDENTIFICATION</scope>
    <source>
        <strain evidence="1">A-37</strain>
    </source>
</reference>
<proteinExistence type="predicted"/>
<reference evidence="2" key="1">
    <citation type="submission" date="2013-09" db="EMBL/GenBank/DDBJ databases">
        <title>The Genome Sequence of Anopheles culicifacies species A.</title>
        <authorList>
            <consortium name="The Broad Institute Genomics Platform"/>
            <person name="Neafsey D.E."/>
            <person name="Besansky N."/>
            <person name="Howell P."/>
            <person name="Walton C."/>
            <person name="Young S.K."/>
            <person name="Zeng Q."/>
            <person name="Gargeya S."/>
            <person name="Fitzgerald M."/>
            <person name="Haas B."/>
            <person name="Abouelleil A."/>
            <person name="Allen A.W."/>
            <person name="Alvarado L."/>
            <person name="Arachchi H.M."/>
            <person name="Berlin A.M."/>
            <person name="Chapman S.B."/>
            <person name="Gainer-Dewar J."/>
            <person name="Goldberg J."/>
            <person name="Griggs A."/>
            <person name="Gujja S."/>
            <person name="Hansen M."/>
            <person name="Howarth C."/>
            <person name="Imamovic A."/>
            <person name="Ireland A."/>
            <person name="Larimer J."/>
            <person name="McCowan C."/>
            <person name="Murphy C."/>
            <person name="Pearson M."/>
            <person name="Poon T.W."/>
            <person name="Priest M."/>
            <person name="Roberts A."/>
            <person name="Saif S."/>
            <person name="Shea T."/>
            <person name="Sisk P."/>
            <person name="Sykes S."/>
            <person name="Wortman J."/>
            <person name="Nusbaum C."/>
            <person name="Birren B."/>
        </authorList>
    </citation>
    <scope>NUCLEOTIDE SEQUENCE [LARGE SCALE GENOMIC DNA]</scope>
    <source>
        <strain evidence="2">A-37</strain>
    </source>
</reference>
<dbReference type="Proteomes" id="UP000075883">
    <property type="component" value="Unassembled WGS sequence"/>
</dbReference>
<evidence type="ECO:0000313" key="1">
    <source>
        <dbReference type="EnsemblMetazoa" id="ACUA010323-PA"/>
    </source>
</evidence>
<dbReference type="EMBL" id="AXCM01003471">
    <property type="status" value="NOT_ANNOTATED_CDS"/>
    <property type="molecule type" value="Genomic_DNA"/>
</dbReference>
<accession>A0A182M5Z6</accession>